<feature type="domain" description="Polymerase/histidinol phosphatase N-terminal" evidence="1">
    <location>
        <begin position="28"/>
        <end position="93"/>
    </location>
</feature>
<dbReference type="Pfam" id="PF02811">
    <property type="entry name" value="PHP"/>
    <property type="match status" value="1"/>
</dbReference>
<dbReference type="PATRIC" id="fig|55398.3.peg.3999"/>
<dbReference type="InterPro" id="IPR016195">
    <property type="entry name" value="Pol/histidinol_Pase-like"/>
</dbReference>
<dbReference type="PANTHER" id="PTHR42924">
    <property type="entry name" value="EXONUCLEASE"/>
    <property type="match status" value="1"/>
</dbReference>
<protein>
    <submittedName>
        <fullName evidence="2">Phosphoesterase PHP, N-terminal:PHP, C-terminal</fullName>
    </submittedName>
</protein>
<dbReference type="GO" id="GO:0004534">
    <property type="term" value="F:5'-3' RNA exonuclease activity"/>
    <property type="evidence" value="ECO:0007669"/>
    <property type="project" value="TreeGrafter"/>
</dbReference>
<proteinExistence type="predicted"/>
<dbReference type="SUPFAM" id="SSF89550">
    <property type="entry name" value="PHP domain-like"/>
    <property type="match status" value="1"/>
</dbReference>
<evidence type="ECO:0000259" key="1">
    <source>
        <dbReference type="SMART" id="SM00481"/>
    </source>
</evidence>
<dbReference type="InterPro" id="IPR052018">
    <property type="entry name" value="PHP_domain"/>
</dbReference>
<dbReference type="PANTHER" id="PTHR42924:SF3">
    <property type="entry name" value="POLYMERASE_HISTIDINOL PHOSPHATASE N-TERMINAL DOMAIN-CONTAINING PROTEIN"/>
    <property type="match status" value="1"/>
</dbReference>
<comment type="caution">
    <text evidence="2">The sequence shown here is derived from an EMBL/GenBank/DDBJ whole genome shotgun (WGS) entry which is preliminary data.</text>
</comment>
<reference evidence="2 3" key="1">
    <citation type="submission" date="2015-09" db="EMBL/GenBank/DDBJ databases">
        <title>Genome announcement of multiple Pseudomonas syringae strains.</title>
        <authorList>
            <person name="Thakur S."/>
            <person name="Wang P.W."/>
            <person name="Gong Y."/>
            <person name="Weir B.S."/>
            <person name="Guttman D.S."/>
        </authorList>
    </citation>
    <scope>NUCLEOTIDE SEQUENCE [LARGE SCALE GENOMIC DNA]</scope>
    <source>
        <strain evidence="2 3">ICMP3882</strain>
    </source>
</reference>
<dbReference type="SMART" id="SM00481">
    <property type="entry name" value="POLIIIAc"/>
    <property type="match status" value="1"/>
</dbReference>
<gene>
    <name evidence="2" type="ORF">ALO47_05028</name>
</gene>
<name>A0A0P9ZME3_PSESI</name>
<dbReference type="Proteomes" id="UP000050554">
    <property type="component" value="Unassembled WGS sequence"/>
</dbReference>
<dbReference type="InterPro" id="IPR003141">
    <property type="entry name" value="Pol/His_phosphatase_N"/>
</dbReference>
<evidence type="ECO:0000313" key="3">
    <source>
        <dbReference type="Proteomes" id="UP000050554"/>
    </source>
</evidence>
<evidence type="ECO:0000313" key="2">
    <source>
        <dbReference type="EMBL" id="KPY51895.1"/>
    </source>
</evidence>
<dbReference type="InterPro" id="IPR004013">
    <property type="entry name" value="PHP_dom"/>
</dbReference>
<dbReference type="GO" id="GO:0035312">
    <property type="term" value="F:5'-3' DNA exonuclease activity"/>
    <property type="evidence" value="ECO:0007669"/>
    <property type="project" value="TreeGrafter"/>
</dbReference>
<organism evidence="2 3">
    <name type="scientific">Pseudomonas syringae pv. ribicola</name>
    <dbReference type="NCBI Taxonomy" id="55398"/>
    <lineage>
        <taxon>Bacteria</taxon>
        <taxon>Pseudomonadati</taxon>
        <taxon>Pseudomonadota</taxon>
        <taxon>Gammaproteobacteria</taxon>
        <taxon>Pseudomonadales</taxon>
        <taxon>Pseudomonadaceae</taxon>
        <taxon>Pseudomonas</taxon>
    </lineage>
</organism>
<dbReference type="CDD" id="cd07438">
    <property type="entry name" value="PHP_HisPPase_AMP"/>
    <property type="match status" value="1"/>
</dbReference>
<dbReference type="EMBL" id="LJRF01000003">
    <property type="protein sequence ID" value="KPY51895.1"/>
    <property type="molecule type" value="Genomic_DNA"/>
</dbReference>
<accession>A0A0P9ZME3</accession>
<dbReference type="Gene3D" id="1.10.150.650">
    <property type="match status" value="1"/>
</dbReference>
<sequence>MVSQWQPEAGCSGIITNINDCESTTMNVDLHCHSTASDGALSPTALVTRAYENGVRVLSLTDHDTLEGLEEARETAHSLGMQLVNGVELSCTWGGATIHILGYAFDTKAPALTEAIARLHEGRWLRAEEISRKLAIKGMPGALEGARAIQKELGDSGNAPARPHFADFLVREGFVKDRAEAFRKWLGAGKLGDVKQHWPTLEDTVATLRASGAWVSLAHPSHYDFTRSKRRKLVGDFIQAGGHAIEVVNGMQPADQVGTLAILAREFGLLVTAGSDFHGPGAWGEIGIYRPVPEDLPPLWCRFKHDQPTAAV</sequence>
<dbReference type="Gene3D" id="3.20.20.140">
    <property type="entry name" value="Metal-dependent hydrolases"/>
    <property type="match status" value="1"/>
</dbReference>
<dbReference type="AlphaFoldDB" id="A0A0P9ZME3"/>